<evidence type="ECO:0000256" key="3">
    <source>
        <dbReference type="ARBA" id="ARBA00022490"/>
    </source>
</evidence>
<evidence type="ECO:0000256" key="9">
    <source>
        <dbReference type="HAMAP-Rule" id="MF_00542"/>
    </source>
</evidence>
<accession>A0A7X0TL93</accession>
<dbReference type="EMBL" id="JAARYH010000002">
    <property type="protein sequence ID" value="MBC2165987.1"/>
    <property type="molecule type" value="Genomic_DNA"/>
</dbReference>
<dbReference type="NCBIfam" id="NF002834">
    <property type="entry name" value="PRK03011.1-5"/>
    <property type="match status" value="1"/>
</dbReference>
<evidence type="ECO:0000313" key="14">
    <source>
        <dbReference type="Proteomes" id="UP000519573"/>
    </source>
</evidence>
<dbReference type="Proteomes" id="UP000519573">
    <property type="component" value="Unassembled WGS sequence"/>
</dbReference>
<name>A0A7X0TL93_9LIST</name>
<dbReference type="PANTHER" id="PTHR21060">
    <property type="entry name" value="ACETATE KINASE"/>
    <property type="match status" value="1"/>
</dbReference>
<reference evidence="14 15" key="1">
    <citation type="submission" date="2020-03" db="EMBL/GenBank/DDBJ databases">
        <title>Soil Listeria distribution.</title>
        <authorList>
            <person name="Liao J."/>
            <person name="Wiedmann M."/>
        </authorList>
    </citation>
    <scope>NUCLEOTIDE SEQUENCE [LARGE SCALE GENOMIC DNA]</scope>
    <source>
        <strain evidence="13 14">FSL L7-0245</strain>
        <strain evidence="11 16">FSL L7-1816</strain>
        <strain evidence="12 15">FSL L7-1833</strain>
    </source>
</reference>
<dbReference type="GO" id="GO:0047761">
    <property type="term" value="F:butyrate kinase activity"/>
    <property type="evidence" value="ECO:0007669"/>
    <property type="project" value="UniProtKB-UniRule"/>
</dbReference>
<dbReference type="CDD" id="cd24011">
    <property type="entry name" value="ASKHA_NBD_BK"/>
    <property type="match status" value="1"/>
</dbReference>
<dbReference type="PIRSF" id="PIRSF036458">
    <property type="entry name" value="Butyrate_kin"/>
    <property type="match status" value="1"/>
</dbReference>
<dbReference type="PRINTS" id="PR00471">
    <property type="entry name" value="ACETATEKNASE"/>
</dbReference>
<dbReference type="PROSITE" id="PS01076">
    <property type="entry name" value="ACETATE_KINASE_2"/>
    <property type="match status" value="1"/>
</dbReference>
<dbReference type="SUPFAM" id="SSF53067">
    <property type="entry name" value="Actin-like ATPase domain"/>
    <property type="match status" value="2"/>
</dbReference>
<comment type="similarity">
    <text evidence="2 9 10">Belongs to the acetokinase family.</text>
</comment>
<gene>
    <name evidence="9 12" type="primary">buk</name>
    <name evidence="12" type="ORF">HB759_04795</name>
    <name evidence="11" type="ORF">HB811_04515</name>
    <name evidence="13" type="ORF">HCB26_05335</name>
</gene>
<dbReference type="GO" id="GO:0006083">
    <property type="term" value="P:acetate metabolic process"/>
    <property type="evidence" value="ECO:0007669"/>
    <property type="project" value="TreeGrafter"/>
</dbReference>
<keyword evidence="6 9" id="KW-0418">Kinase</keyword>
<proteinExistence type="inferred from homology"/>
<keyword evidence="7 9" id="KW-0067">ATP-binding</keyword>
<dbReference type="NCBIfam" id="TIGR02707">
    <property type="entry name" value="butyr_kinase"/>
    <property type="match status" value="1"/>
</dbReference>
<dbReference type="InterPro" id="IPR023865">
    <property type="entry name" value="Aliphatic_acid_kinase_CS"/>
</dbReference>
<dbReference type="Gene3D" id="3.30.420.40">
    <property type="match status" value="2"/>
</dbReference>
<keyword evidence="3 9" id="KW-0963">Cytoplasm</keyword>
<evidence type="ECO:0000313" key="12">
    <source>
        <dbReference type="EMBL" id="MBC1331263.1"/>
    </source>
</evidence>
<dbReference type="EMBL" id="JAAROV010000001">
    <property type="protein sequence ID" value="MBC1316029.1"/>
    <property type="molecule type" value="Genomic_DNA"/>
</dbReference>
<dbReference type="InterPro" id="IPR000890">
    <property type="entry name" value="Aliphatic_acid_kin_short-chain"/>
</dbReference>
<dbReference type="PROSITE" id="PS01075">
    <property type="entry name" value="ACETATE_KINASE_1"/>
    <property type="match status" value="1"/>
</dbReference>
<protein>
    <recommendedName>
        <fullName evidence="9">Probable butyrate kinase</fullName>
        <shortName evidence="9">BK</shortName>
        <ecNumber evidence="9">2.7.2.7</ecNumber>
    </recommendedName>
    <alternativeName>
        <fullName evidence="9">Branched-chain carboxylic acid kinase</fullName>
    </alternativeName>
</protein>
<dbReference type="GO" id="GO:0005737">
    <property type="term" value="C:cytoplasm"/>
    <property type="evidence" value="ECO:0007669"/>
    <property type="project" value="UniProtKB-SubCell"/>
</dbReference>
<dbReference type="EC" id="2.7.2.7" evidence="9"/>
<evidence type="ECO:0000256" key="5">
    <source>
        <dbReference type="ARBA" id="ARBA00022741"/>
    </source>
</evidence>
<evidence type="ECO:0000313" key="15">
    <source>
        <dbReference type="Proteomes" id="UP000532866"/>
    </source>
</evidence>
<dbReference type="Proteomes" id="UP000532866">
    <property type="component" value="Unassembled WGS sequence"/>
</dbReference>
<sequence>MEEKYVAFQVLAINPGSTSTKIALFEGKTVLLKQEISHSREEIAAFETIMAQFSFRYNLIKEALASTDTTHLAAVVGRGGLLRPMAGGTYEVNDAMQRDLEVGISGQHASNLGGLLARKIADDYAIPAYIVDPVVVDELAPIARYSGNAHIERQSIFHALNQKAVARNVAAKLGRAYEELHLIVAHLGGGISVGAHDRGRVIDVNNALDGDGPMSPERSGSLPMASFLAWAFSEGVTKEQLHTELVGRGGLVSYKGTNDLRDIERQIKDGDPEAKALFEAMAYQVAKEIGANAAVLKGQIDAIVLTGGLARSDAFIQEITQYIHWIAPIMTEPGEDEMAALNDGAQRILQKQEIAQIYNGEE</sequence>
<dbReference type="InterPro" id="IPR011245">
    <property type="entry name" value="Butyrate_kin"/>
</dbReference>
<evidence type="ECO:0000313" key="16">
    <source>
        <dbReference type="Proteomes" id="UP000543379"/>
    </source>
</evidence>
<evidence type="ECO:0000256" key="6">
    <source>
        <dbReference type="ARBA" id="ARBA00022777"/>
    </source>
</evidence>
<evidence type="ECO:0000256" key="10">
    <source>
        <dbReference type="RuleBase" id="RU003835"/>
    </source>
</evidence>
<evidence type="ECO:0000313" key="13">
    <source>
        <dbReference type="EMBL" id="MBC2165987.1"/>
    </source>
</evidence>
<evidence type="ECO:0000256" key="7">
    <source>
        <dbReference type="ARBA" id="ARBA00022840"/>
    </source>
</evidence>
<evidence type="ECO:0000256" key="2">
    <source>
        <dbReference type="ARBA" id="ARBA00008748"/>
    </source>
</evidence>
<dbReference type="InterPro" id="IPR043129">
    <property type="entry name" value="ATPase_NBD"/>
</dbReference>
<comment type="subcellular location">
    <subcellularLocation>
        <location evidence="1 9">Cytoplasm</location>
    </subcellularLocation>
</comment>
<dbReference type="Pfam" id="PF00871">
    <property type="entry name" value="Acetate_kinase"/>
    <property type="match status" value="1"/>
</dbReference>
<dbReference type="PANTHER" id="PTHR21060:SF3">
    <property type="entry name" value="BUTYRATE KINASE 2-RELATED"/>
    <property type="match status" value="1"/>
</dbReference>
<organism evidence="12 15">
    <name type="scientific">Listeria booriae</name>
    <dbReference type="NCBI Taxonomy" id="1552123"/>
    <lineage>
        <taxon>Bacteria</taxon>
        <taxon>Bacillati</taxon>
        <taxon>Bacillota</taxon>
        <taxon>Bacilli</taxon>
        <taxon>Bacillales</taxon>
        <taxon>Listeriaceae</taxon>
        <taxon>Listeria</taxon>
    </lineage>
</organism>
<dbReference type="HAMAP" id="MF_00542">
    <property type="entry name" value="Butyrate_kinase"/>
    <property type="match status" value="1"/>
</dbReference>
<evidence type="ECO:0000313" key="11">
    <source>
        <dbReference type="EMBL" id="MBC1316029.1"/>
    </source>
</evidence>
<dbReference type="GO" id="GO:0008776">
    <property type="term" value="F:acetate kinase activity"/>
    <property type="evidence" value="ECO:0007669"/>
    <property type="project" value="TreeGrafter"/>
</dbReference>
<keyword evidence="4 9" id="KW-0808">Transferase</keyword>
<dbReference type="EMBL" id="JAAROL010000001">
    <property type="protein sequence ID" value="MBC1331263.1"/>
    <property type="molecule type" value="Genomic_DNA"/>
</dbReference>
<evidence type="ECO:0000256" key="8">
    <source>
        <dbReference type="ARBA" id="ARBA00048596"/>
    </source>
</evidence>
<evidence type="ECO:0000256" key="1">
    <source>
        <dbReference type="ARBA" id="ARBA00004496"/>
    </source>
</evidence>
<comment type="caution">
    <text evidence="12">The sequence shown here is derived from an EMBL/GenBank/DDBJ whole genome shotgun (WGS) entry which is preliminary data.</text>
</comment>
<evidence type="ECO:0000256" key="4">
    <source>
        <dbReference type="ARBA" id="ARBA00022679"/>
    </source>
</evidence>
<comment type="catalytic activity">
    <reaction evidence="8 9">
        <text>butanoate + ATP = butanoyl phosphate + ADP</text>
        <dbReference type="Rhea" id="RHEA:13585"/>
        <dbReference type="ChEBI" id="CHEBI:17968"/>
        <dbReference type="ChEBI" id="CHEBI:30616"/>
        <dbReference type="ChEBI" id="CHEBI:58079"/>
        <dbReference type="ChEBI" id="CHEBI:456216"/>
        <dbReference type="EC" id="2.7.2.7"/>
    </reaction>
</comment>
<keyword evidence="5 9" id="KW-0547">Nucleotide-binding</keyword>
<dbReference type="GO" id="GO:0005524">
    <property type="term" value="F:ATP binding"/>
    <property type="evidence" value="ECO:0007669"/>
    <property type="project" value="UniProtKB-KW"/>
</dbReference>
<dbReference type="AlphaFoldDB" id="A0A7X0TL93"/>
<dbReference type="Proteomes" id="UP000543379">
    <property type="component" value="Unassembled WGS sequence"/>
</dbReference>